<evidence type="ECO:0000259" key="6">
    <source>
        <dbReference type="Pfam" id="PF02770"/>
    </source>
</evidence>
<dbReference type="InterPro" id="IPR009100">
    <property type="entry name" value="AcylCoA_DH/oxidase_NM_dom_sf"/>
</dbReference>
<dbReference type="InterPro" id="IPR052904">
    <property type="entry name" value="Acyl-CoA_dehydrogenase-like"/>
</dbReference>
<dbReference type="InterPro" id="IPR036250">
    <property type="entry name" value="AcylCo_DH-like_C"/>
</dbReference>
<dbReference type="InterPro" id="IPR009075">
    <property type="entry name" value="AcylCo_DH/oxidase_C"/>
</dbReference>
<dbReference type="KEGG" id="scm:SCHCO_02533120"/>
<dbReference type="GeneID" id="9586477"/>
<evidence type="ECO:0000259" key="5">
    <source>
        <dbReference type="Pfam" id="PF00441"/>
    </source>
</evidence>
<dbReference type="EMBL" id="GL377304">
    <property type="protein sequence ID" value="EFI99598.1"/>
    <property type="molecule type" value="Genomic_DNA"/>
</dbReference>
<dbReference type="VEuPathDB" id="FungiDB:SCHCODRAFT_02533120"/>
<dbReference type="InParanoid" id="D8Q0D1"/>
<feature type="domain" description="Acyl-CoA oxidase/dehydrogenase middle" evidence="6">
    <location>
        <begin position="174"/>
        <end position="284"/>
    </location>
</feature>
<feature type="domain" description="Acyl-CoA dehydrogenase/oxidase C-terminal" evidence="5">
    <location>
        <begin position="295"/>
        <end position="455"/>
    </location>
</feature>
<keyword evidence="2 4" id="KW-0285">Flavoprotein</keyword>
<reference evidence="8 9" key="1">
    <citation type="journal article" date="2010" name="Nat. Biotechnol.">
        <title>Genome sequence of the model mushroom Schizophyllum commune.</title>
        <authorList>
            <person name="Ohm R.A."/>
            <person name="de Jong J.F."/>
            <person name="Lugones L.G."/>
            <person name="Aerts A."/>
            <person name="Kothe E."/>
            <person name="Stajich J.E."/>
            <person name="de Vries R.P."/>
            <person name="Record E."/>
            <person name="Levasseur A."/>
            <person name="Baker S.E."/>
            <person name="Bartholomew K.A."/>
            <person name="Coutinho P.M."/>
            <person name="Erdmann S."/>
            <person name="Fowler T.J."/>
            <person name="Gathman A.C."/>
            <person name="Lombard V."/>
            <person name="Henrissat B."/>
            <person name="Knabe N."/>
            <person name="Kuees U."/>
            <person name="Lilly W.W."/>
            <person name="Lindquist E."/>
            <person name="Lucas S."/>
            <person name="Magnuson J.K."/>
            <person name="Piumi F."/>
            <person name="Raudaskoski M."/>
            <person name="Salamov A."/>
            <person name="Schmutz J."/>
            <person name="Schwarze F.W.M.R."/>
            <person name="vanKuyk P.A."/>
            <person name="Horton J.S."/>
            <person name="Grigoriev I.V."/>
            <person name="Woesten H.A.B."/>
        </authorList>
    </citation>
    <scope>NUCLEOTIDE SEQUENCE [LARGE SCALE GENOMIC DNA]</scope>
    <source>
        <strain evidence="9">H4-8 / FGSC 9210</strain>
    </source>
</reference>
<protein>
    <recommendedName>
        <fullName evidence="10">Acyl-CoA dehydrogenase/oxidase C-terminal domain-containing protein</fullName>
    </recommendedName>
</protein>
<dbReference type="Gene3D" id="1.20.140.10">
    <property type="entry name" value="Butyryl-CoA Dehydrogenase, subunit A, domain 3"/>
    <property type="match status" value="1"/>
</dbReference>
<dbReference type="GO" id="GO:0003995">
    <property type="term" value="F:acyl-CoA dehydrogenase activity"/>
    <property type="evidence" value="ECO:0007669"/>
    <property type="project" value="TreeGrafter"/>
</dbReference>
<dbReference type="HOGENOM" id="CLU_016513_1_0_1"/>
<dbReference type="InterPro" id="IPR041504">
    <property type="entry name" value="AidB_N"/>
</dbReference>
<evidence type="ECO:0000259" key="7">
    <source>
        <dbReference type="Pfam" id="PF18158"/>
    </source>
</evidence>
<gene>
    <name evidence="8" type="ORF">SCHCODRAFT_233523</name>
</gene>
<dbReference type="Gene3D" id="6.10.250.600">
    <property type="match status" value="1"/>
</dbReference>
<evidence type="ECO:0000256" key="3">
    <source>
        <dbReference type="ARBA" id="ARBA00022827"/>
    </source>
</evidence>
<organism evidence="9">
    <name type="scientific">Schizophyllum commune (strain H4-8 / FGSC 9210)</name>
    <name type="common">Split gill fungus</name>
    <dbReference type="NCBI Taxonomy" id="578458"/>
    <lineage>
        <taxon>Eukaryota</taxon>
        <taxon>Fungi</taxon>
        <taxon>Dikarya</taxon>
        <taxon>Basidiomycota</taxon>
        <taxon>Agaricomycotina</taxon>
        <taxon>Agaricomycetes</taxon>
        <taxon>Agaricomycetidae</taxon>
        <taxon>Agaricales</taxon>
        <taxon>Schizophyllaceae</taxon>
        <taxon>Schizophyllum</taxon>
    </lineage>
</organism>
<keyword evidence="4" id="KW-0560">Oxidoreductase</keyword>
<dbReference type="Pfam" id="PF02770">
    <property type="entry name" value="Acyl-CoA_dh_M"/>
    <property type="match status" value="1"/>
</dbReference>
<comment type="cofactor">
    <cofactor evidence="4">
        <name>FAD</name>
        <dbReference type="ChEBI" id="CHEBI:57692"/>
    </cofactor>
</comment>
<dbReference type="PANTHER" id="PTHR42707">
    <property type="entry name" value="ACYL-COA DEHYDROGENASE"/>
    <property type="match status" value="1"/>
</dbReference>
<evidence type="ECO:0000313" key="8">
    <source>
        <dbReference type="EMBL" id="EFI99598.1"/>
    </source>
</evidence>
<dbReference type="OrthoDB" id="10251155at2759"/>
<dbReference type="Proteomes" id="UP000007431">
    <property type="component" value="Unassembled WGS sequence"/>
</dbReference>
<dbReference type="InterPro" id="IPR006091">
    <property type="entry name" value="Acyl-CoA_Oxase/DH_mid-dom"/>
</dbReference>
<dbReference type="Pfam" id="PF18158">
    <property type="entry name" value="AidB_N"/>
    <property type="match status" value="1"/>
</dbReference>
<dbReference type="PANTHER" id="PTHR42707:SF2">
    <property type="entry name" value="ACD11 DEHYDROGENASE"/>
    <property type="match status" value="1"/>
</dbReference>
<sequence length="591" mass="65273">MRVEQGFQIPPYEEGNSYTTDPVLQSLLKRILPDEIFRELEPDLVRLGDDINTVIRDIHRRGEVSDPTLVQYDQWGRRVDRLQTSEGWRKLKAIAQKEGLPALFYERKHGEFSRVDGFARVLMMTGDMHTIFCPISMTDGCARVIELMGTPAMKKDIFPRLISRNPEHAFTAGQWMTERPGGSDVSQTETVATSTGRAHEYGPAYTLDGFKWFSSATDSDVALALGRSGPASSGSRGLSLFLVPLRKPLLGDPAVSPISNNIFVHRLKNKFGTKALPTAELSLEGTEGYRVGPENQGVKLITPVLNITRVWSAVHSVSALRRSLFIATSYAKVRKIRGGAQLLQDTPLHVAQLASLHLTYRALTHFSFGVVHLLGKSEYGTASTEERHLLRIMTPTVKAFATEKAVPAIADAMSALGGNGYMEENDIPRLLRDAMVERIWEGTTTVLSLDLARAMKGDAVGVFRTWAHSVLQAVPPSVKEKIANEIQVLNACINELSDCFAAQTTTPLVPRPALMLMGCTLSALFLIEHARWSVSTNQPEADLDTEVVSRWARESGANAYLRELKDARVDGQRRTTYDRALVFGSGGTLKL</sequence>
<dbReference type="STRING" id="578458.D8Q0D1"/>
<keyword evidence="3 4" id="KW-0274">FAD</keyword>
<comment type="similarity">
    <text evidence="1 4">Belongs to the acyl-CoA dehydrogenase family.</text>
</comment>
<keyword evidence="9" id="KW-1185">Reference proteome</keyword>
<dbReference type="AlphaFoldDB" id="D8Q0D1"/>
<evidence type="ECO:0000256" key="4">
    <source>
        <dbReference type="RuleBase" id="RU362125"/>
    </source>
</evidence>
<dbReference type="SUPFAM" id="SSF47203">
    <property type="entry name" value="Acyl-CoA dehydrogenase C-terminal domain-like"/>
    <property type="match status" value="1"/>
</dbReference>
<evidence type="ECO:0000256" key="1">
    <source>
        <dbReference type="ARBA" id="ARBA00009347"/>
    </source>
</evidence>
<dbReference type="Pfam" id="PF00441">
    <property type="entry name" value="Acyl-CoA_dh_1"/>
    <property type="match status" value="1"/>
</dbReference>
<dbReference type="RefSeq" id="XP_003034501.1">
    <property type="nucleotide sequence ID" value="XM_003034455.1"/>
</dbReference>
<dbReference type="SUPFAM" id="SSF56645">
    <property type="entry name" value="Acyl-CoA dehydrogenase NM domain-like"/>
    <property type="match status" value="1"/>
</dbReference>
<evidence type="ECO:0008006" key="10">
    <source>
        <dbReference type="Google" id="ProtNLM"/>
    </source>
</evidence>
<dbReference type="Gene3D" id="2.40.110.20">
    <property type="match status" value="1"/>
</dbReference>
<evidence type="ECO:0000313" key="9">
    <source>
        <dbReference type="Proteomes" id="UP000007431"/>
    </source>
</evidence>
<name>D8Q0D1_SCHCM</name>
<evidence type="ECO:0000256" key="2">
    <source>
        <dbReference type="ARBA" id="ARBA00022630"/>
    </source>
</evidence>
<dbReference type="OMA" id="IEMVAMT"/>
<feature type="domain" description="Adaptive response protein AidB N-terminal" evidence="7">
    <location>
        <begin position="8"/>
        <end position="164"/>
    </location>
</feature>
<proteinExistence type="inferred from homology"/>
<dbReference type="eggNOG" id="KOG0137">
    <property type="taxonomic scope" value="Eukaryota"/>
</dbReference>
<accession>D8Q0D1</accession>